<protein>
    <submittedName>
        <fullName evidence="12">Ras-domain-containing protein</fullName>
    </submittedName>
</protein>
<comment type="similarity">
    <text evidence="2">Belongs to the small GTPase superfamily. Rho family.</text>
</comment>
<dbReference type="GO" id="GO:0003924">
    <property type="term" value="F:GTPase activity"/>
    <property type="evidence" value="ECO:0007669"/>
    <property type="project" value="InterPro"/>
</dbReference>
<keyword evidence="7" id="KW-0472">Membrane</keyword>
<keyword evidence="5" id="KW-0547">Nucleotide-binding</keyword>
<dbReference type="GO" id="GO:0005886">
    <property type="term" value="C:plasma membrane"/>
    <property type="evidence" value="ECO:0007669"/>
    <property type="project" value="UniProtKB-SubCell"/>
</dbReference>
<evidence type="ECO:0000313" key="13">
    <source>
        <dbReference type="Proteomes" id="UP000268321"/>
    </source>
</evidence>
<sequence length="309" mass="34840">MRRKSATYYLPDLTASFSNPYEQRPLPLSSSSQVQTNPTVPDYEVTGTVARNSAYAMKIVVVGDGGCGKTCLLVSYAQQRFTEIYVPTIFENYVTTVRSPQGKLIDLALWDTADQEDYDRLRPLSYPDADLILICFALDNVASLENVKDMWYPEIHHFCPGIPVVLVGTKTDLLPLVEPDLPLQVAADIGAIGYIQCSAKTMSNVKIVFNFALSHFQKEKELQEQVEKLQNRLSRMMGQGPLWGHSRNSSSNSYKKGHLKNASSNSNALLDAPLTEDNYDTKPYMVQQKYNDEEFAFTRKIRSRRCTIL</sequence>
<feature type="coiled-coil region" evidence="10">
    <location>
        <begin position="212"/>
        <end position="239"/>
    </location>
</feature>
<dbReference type="PRINTS" id="PR00449">
    <property type="entry name" value="RASTRNSFRMNG"/>
</dbReference>
<dbReference type="PROSITE" id="PS51420">
    <property type="entry name" value="RHO"/>
    <property type="match status" value="1"/>
</dbReference>
<dbReference type="PANTHER" id="PTHR24072">
    <property type="entry name" value="RHO FAMILY GTPASE"/>
    <property type="match status" value="1"/>
</dbReference>
<keyword evidence="9" id="KW-0636">Prenylation</keyword>
<evidence type="ECO:0000256" key="10">
    <source>
        <dbReference type="SAM" id="Coils"/>
    </source>
</evidence>
<keyword evidence="10" id="KW-0175">Coiled coil</keyword>
<dbReference type="InterPro" id="IPR003578">
    <property type="entry name" value="Small_GTPase_Rho"/>
</dbReference>
<reference evidence="13" key="1">
    <citation type="journal article" date="2018" name="Nat. Microbiol.">
        <title>Leveraging single-cell genomics to expand the fungal tree of life.</title>
        <authorList>
            <person name="Ahrendt S.R."/>
            <person name="Quandt C.A."/>
            <person name="Ciobanu D."/>
            <person name="Clum A."/>
            <person name="Salamov A."/>
            <person name="Andreopoulos B."/>
            <person name="Cheng J.F."/>
            <person name="Woyke T."/>
            <person name="Pelin A."/>
            <person name="Henrissat B."/>
            <person name="Reynolds N.K."/>
            <person name="Benny G.L."/>
            <person name="Smith M.E."/>
            <person name="James T.Y."/>
            <person name="Grigoriev I.V."/>
        </authorList>
    </citation>
    <scope>NUCLEOTIDE SEQUENCE [LARGE SCALE GENOMIC DNA]</scope>
    <source>
        <strain evidence="13">Baker2002</strain>
    </source>
</reference>
<dbReference type="EMBL" id="ML004445">
    <property type="protein sequence ID" value="RKP31186.1"/>
    <property type="molecule type" value="Genomic_DNA"/>
</dbReference>
<evidence type="ECO:0000256" key="5">
    <source>
        <dbReference type="ARBA" id="ARBA00022741"/>
    </source>
</evidence>
<dbReference type="Gene3D" id="3.40.50.300">
    <property type="entry name" value="P-loop containing nucleotide triphosphate hydrolases"/>
    <property type="match status" value="1"/>
</dbReference>
<dbReference type="InterPro" id="IPR005225">
    <property type="entry name" value="Small_GTP-bd"/>
</dbReference>
<dbReference type="Proteomes" id="UP000268321">
    <property type="component" value="Unassembled WGS sequence"/>
</dbReference>
<dbReference type="PROSITE" id="PS51419">
    <property type="entry name" value="RAB"/>
    <property type="match status" value="1"/>
</dbReference>
<proteinExistence type="inferred from homology"/>
<evidence type="ECO:0000256" key="3">
    <source>
        <dbReference type="ARBA" id="ARBA00022475"/>
    </source>
</evidence>
<dbReference type="Pfam" id="PF00071">
    <property type="entry name" value="Ras"/>
    <property type="match status" value="1"/>
</dbReference>
<keyword evidence="6" id="KW-0342">GTP-binding</keyword>
<name>A0A4P9ZDZ4_9ASCO</name>
<evidence type="ECO:0000256" key="11">
    <source>
        <dbReference type="SAM" id="MobiDB-lite"/>
    </source>
</evidence>
<dbReference type="OrthoDB" id="4031310at2759"/>
<organism evidence="12 13">
    <name type="scientific">Metschnikowia bicuspidata</name>
    <dbReference type="NCBI Taxonomy" id="27322"/>
    <lineage>
        <taxon>Eukaryota</taxon>
        <taxon>Fungi</taxon>
        <taxon>Dikarya</taxon>
        <taxon>Ascomycota</taxon>
        <taxon>Saccharomycotina</taxon>
        <taxon>Pichiomycetes</taxon>
        <taxon>Metschnikowiaceae</taxon>
        <taxon>Metschnikowia</taxon>
    </lineage>
</organism>
<dbReference type="GO" id="GO:0005525">
    <property type="term" value="F:GTP binding"/>
    <property type="evidence" value="ECO:0007669"/>
    <property type="project" value="UniProtKB-KW"/>
</dbReference>
<dbReference type="GO" id="GO:0007264">
    <property type="term" value="P:small GTPase-mediated signal transduction"/>
    <property type="evidence" value="ECO:0007669"/>
    <property type="project" value="InterPro"/>
</dbReference>
<evidence type="ECO:0000256" key="9">
    <source>
        <dbReference type="ARBA" id="ARBA00023289"/>
    </source>
</evidence>
<keyword evidence="8" id="KW-0449">Lipoprotein</keyword>
<dbReference type="SMART" id="SM00175">
    <property type="entry name" value="RAB"/>
    <property type="match status" value="1"/>
</dbReference>
<comment type="subcellular location">
    <subcellularLocation>
        <location evidence="1">Cell membrane</location>
        <topology evidence="1">Lipid-anchor</topology>
        <orientation evidence="1">Cytoplasmic side</orientation>
    </subcellularLocation>
</comment>
<dbReference type="InterPro" id="IPR001806">
    <property type="entry name" value="Small_GTPase"/>
</dbReference>
<evidence type="ECO:0000256" key="2">
    <source>
        <dbReference type="ARBA" id="ARBA00010142"/>
    </source>
</evidence>
<dbReference type="NCBIfam" id="TIGR00231">
    <property type="entry name" value="small_GTP"/>
    <property type="match status" value="1"/>
</dbReference>
<keyword evidence="13" id="KW-1185">Reference proteome</keyword>
<dbReference type="PROSITE" id="PS51421">
    <property type="entry name" value="RAS"/>
    <property type="match status" value="1"/>
</dbReference>
<keyword evidence="4" id="KW-0488">Methylation</keyword>
<dbReference type="InterPro" id="IPR027417">
    <property type="entry name" value="P-loop_NTPase"/>
</dbReference>
<evidence type="ECO:0000256" key="6">
    <source>
        <dbReference type="ARBA" id="ARBA00023134"/>
    </source>
</evidence>
<evidence type="ECO:0000256" key="4">
    <source>
        <dbReference type="ARBA" id="ARBA00022481"/>
    </source>
</evidence>
<dbReference type="SMART" id="SM00174">
    <property type="entry name" value="RHO"/>
    <property type="match status" value="1"/>
</dbReference>
<keyword evidence="3" id="KW-1003">Cell membrane</keyword>
<gene>
    <name evidence="12" type="ORF">METBISCDRAFT_26779</name>
</gene>
<evidence type="ECO:0000256" key="8">
    <source>
        <dbReference type="ARBA" id="ARBA00023288"/>
    </source>
</evidence>
<evidence type="ECO:0000313" key="12">
    <source>
        <dbReference type="EMBL" id="RKP31186.1"/>
    </source>
</evidence>
<evidence type="ECO:0000256" key="7">
    <source>
        <dbReference type="ARBA" id="ARBA00023136"/>
    </source>
</evidence>
<evidence type="ECO:0000256" key="1">
    <source>
        <dbReference type="ARBA" id="ARBA00004342"/>
    </source>
</evidence>
<dbReference type="AlphaFoldDB" id="A0A4P9ZDZ4"/>
<dbReference type="SMART" id="SM00173">
    <property type="entry name" value="RAS"/>
    <property type="match status" value="1"/>
</dbReference>
<dbReference type="FunFam" id="3.40.50.300:FF:000983">
    <property type="entry name" value="Rho family GTPase"/>
    <property type="match status" value="1"/>
</dbReference>
<feature type="region of interest" description="Disordered" evidence="11">
    <location>
        <begin position="239"/>
        <end position="267"/>
    </location>
</feature>
<dbReference type="SUPFAM" id="SSF52540">
    <property type="entry name" value="P-loop containing nucleoside triphosphate hydrolases"/>
    <property type="match status" value="1"/>
</dbReference>
<accession>A0A4P9ZDZ4</accession>